<dbReference type="Proteomes" id="UP001596074">
    <property type="component" value="Unassembled WGS sequence"/>
</dbReference>
<dbReference type="InterPro" id="IPR016187">
    <property type="entry name" value="CTDL_fold"/>
</dbReference>
<comment type="caution">
    <text evidence="1">The sequence shown here is derived from an EMBL/GenBank/DDBJ whole genome shotgun (WGS) entry which is preliminary data.</text>
</comment>
<dbReference type="EMBL" id="JBHSON010000070">
    <property type="protein sequence ID" value="MFC5751504.1"/>
    <property type="molecule type" value="Genomic_DNA"/>
</dbReference>
<evidence type="ECO:0000313" key="1">
    <source>
        <dbReference type="EMBL" id="MFC5751504.1"/>
    </source>
</evidence>
<keyword evidence="2" id="KW-1185">Reference proteome</keyword>
<sequence>MALDDLDLEQWRDLDDRDAGRLADRIASRADAEPVETGWRPGPAGPVRYVLFRRDGELYGLVPGGGVEVGYDGARFVPSEGQLASYASSYEEYGAPGEDYGLPADIRETVDTLTSPPRAVDVPPLLVAVEARDAGLTRVAPDHPLIAEAAAMHRADPREDRAAEPREVRVMWPPGKHAARQARVLLTPDGTVTEAWLMFSLADDLERMASKGMRLLTPDEWEHACGAGAATLFRWGDDCPADRYPGATMRGDGSVEPDHGPHLEPNAFGLNIGQRSTLREATADPAVLCGGDGGSAVCGGSGFFLGWLPLATSYRDGAEGPTANEARDVLVRPAIPLH</sequence>
<organism evidence="1 2">
    <name type="scientific">Actinomadura rugatobispora</name>
    <dbReference type="NCBI Taxonomy" id="1994"/>
    <lineage>
        <taxon>Bacteria</taxon>
        <taxon>Bacillati</taxon>
        <taxon>Actinomycetota</taxon>
        <taxon>Actinomycetes</taxon>
        <taxon>Streptosporangiales</taxon>
        <taxon>Thermomonosporaceae</taxon>
        <taxon>Actinomadura</taxon>
    </lineage>
</organism>
<accession>A0ABW1A7Q8</accession>
<evidence type="ECO:0000313" key="2">
    <source>
        <dbReference type="Proteomes" id="UP001596074"/>
    </source>
</evidence>
<protein>
    <recommendedName>
        <fullName evidence="3">Sulfatase-modifying factor enzyme domain-containing protein</fullName>
    </recommendedName>
</protein>
<name>A0ABW1A7Q8_9ACTN</name>
<dbReference type="SUPFAM" id="SSF56436">
    <property type="entry name" value="C-type lectin-like"/>
    <property type="match status" value="1"/>
</dbReference>
<reference evidence="2" key="1">
    <citation type="journal article" date="2019" name="Int. J. Syst. Evol. Microbiol.">
        <title>The Global Catalogue of Microorganisms (GCM) 10K type strain sequencing project: providing services to taxonomists for standard genome sequencing and annotation.</title>
        <authorList>
            <consortium name="The Broad Institute Genomics Platform"/>
            <consortium name="The Broad Institute Genome Sequencing Center for Infectious Disease"/>
            <person name="Wu L."/>
            <person name="Ma J."/>
        </authorList>
    </citation>
    <scope>NUCLEOTIDE SEQUENCE [LARGE SCALE GENOMIC DNA]</scope>
    <source>
        <strain evidence="2">KCTC 42087</strain>
    </source>
</reference>
<dbReference type="RefSeq" id="WP_378287424.1">
    <property type="nucleotide sequence ID" value="NZ_JBHSON010000070.1"/>
</dbReference>
<gene>
    <name evidence="1" type="ORF">ACFPZN_38300</name>
</gene>
<evidence type="ECO:0008006" key="3">
    <source>
        <dbReference type="Google" id="ProtNLM"/>
    </source>
</evidence>
<dbReference type="InterPro" id="IPR042095">
    <property type="entry name" value="SUMF_sf"/>
</dbReference>
<proteinExistence type="predicted"/>
<dbReference type="Gene3D" id="3.90.1580.10">
    <property type="entry name" value="paralog of FGE (formylglycine-generating enzyme)"/>
    <property type="match status" value="1"/>
</dbReference>